<dbReference type="OMA" id="WINGIQQ"/>
<dbReference type="PANTHER" id="PTHR43215:SF14">
    <property type="entry name" value="RADIAL SPOKE HEAD 1 HOMOLOG"/>
    <property type="match status" value="1"/>
</dbReference>
<dbReference type="Gene3D" id="2.20.110.10">
    <property type="entry name" value="Histone H3 K4-specific methyltransferase SET7/9 N-terminal domain"/>
    <property type="match status" value="2"/>
</dbReference>
<dbReference type="EMBL" id="LDAU01000120">
    <property type="protein sequence ID" value="KRX04180.1"/>
    <property type="molecule type" value="Genomic_DNA"/>
</dbReference>
<dbReference type="SMART" id="SM00698">
    <property type="entry name" value="MORN"/>
    <property type="match status" value="3"/>
</dbReference>
<evidence type="ECO:0000256" key="2">
    <source>
        <dbReference type="SAM" id="MobiDB-lite"/>
    </source>
</evidence>
<reference evidence="3 4" key="1">
    <citation type="journal article" date="2015" name="Sci. Rep.">
        <title>Genome of the facultative scuticociliatosis pathogen Pseudocohnilembus persalinus provides insight into its virulence through horizontal gene transfer.</title>
        <authorList>
            <person name="Xiong J."/>
            <person name="Wang G."/>
            <person name="Cheng J."/>
            <person name="Tian M."/>
            <person name="Pan X."/>
            <person name="Warren A."/>
            <person name="Jiang C."/>
            <person name="Yuan D."/>
            <person name="Miao W."/>
        </authorList>
    </citation>
    <scope>NUCLEOTIDE SEQUENCE [LARGE SCALE GENOMIC DNA]</scope>
    <source>
        <strain evidence="3">36N120E</strain>
    </source>
</reference>
<organism evidence="3 4">
    <name type="scientific">Pseudocohnilembus persalinus</name>
    <name type="common">Ciliate</name>
    <dbReference type="NCBI Taxonomy" id="266149"/>
    <lineage>
        <taxon>Eukaryota</taxon>
        <taxon>Sar</taxon>
        <taxon>Alveolata</taxon>
        <taxon>Ciliophora</taxon>
        <taxon>Intramacronucleata</taxon>
        <taxon>Oligohymenophorea</taxon>
        <taxon>Scuticociliatia</taxon>
        <taxon>Philasterida</taxon>
        <taxon>Pseudocohnilembidae</taxon>
        <taxon>Pseudocohnilembus</taxon>
    </lineage>
</organism>
<evidence type="ECO:0000313" key="3">
    <source>
        <dbReference type="EMBL" id="KRX04180.1"/>
    </source>
</evidence>
<gene>
    <name evidence="3" type="ORF">PPERSA_11304</name>
</gene>
<protein>
    <recommendedName>
        <fullName evidence="5">MORN motif</fullName>
    </recommendedName>
</protein>
<accession>A0A0V0QPS3</accession>
<sequence length="539" mass="63730">MFIDFYNQKVKNQKTYLYYNQFTLYDYKNGIYQGEYKKSLRDGLGVFYWNEGQMYIGQWSQDFMQGQGTLYFPYEGNFVGFFKENRANGPGIVTLPNEVRYAGNWEMGKLVEIAAKYDPIKMRWMPVKYIGGQFMELKMNNGQIIAENIYKNAKQVIYESTLNKQQNRPISSNEVDIYQIKLLQLDKKLYYHGIARGTRPDGLGLMFHIEGNFSVRGKFSNKKLSGPGKIELENGEIYDGQFLNGIFQNGAYYNAKDNVYLLGDFQDENDVQIIEKGQGYPYEQILNNKCGIYPQHPIYKSTNSVVLFLPEEDRNRIRIFNRRKYLSEQNEEQNYLNKSNNNGYNYIDSAQQEQVYQNSEKFSGYKQIKEQEFTITNFQKLYFDKQQQKGNQNLHNLSKIQNYDQVQNDFEQMHNNQGENQNLNKNNIDKNSEQYTFDEEENKQNNFEYDDDDIDNLFFQKQNLSNEKDKKNFSFSNYKDEISNIEHSPILNQKNQEISSNQILSSQWLNLNNLNENSKQDLQKSNNQKQKLQDSKRLD</sequence>
<dbReference type="Pfam" id="PF02493">
    <property type="entry name" value="MORN"/>
    <property type="match status" value="3"/>
</dbReference>
<feature type="region of interest" description="Disordered" evidence="2">
    <location>
        <begin position="520"/>
        <end position="539"/>
    </location>
</feature>
<keyword evidence="4" id="KW-1185">Reference proteome</keyword>
<dbReference type="PANTHER" id="PTHR43215">
    <property type="entry name" value="RADIAL SPOKE HEAD 1 HOMOLOG"/>
    <property type="match status" value="1"/>
</dbReference>
<comment type="caution">
    <text evidence="3">The sequence shown here is derived from an EMBL/GenBank/DDBJ whole genome shotgun (WGS) entry which is preliminary data.</text>
</comment>
<dbReference type="SUPFAM" id="SSF82185">
    <property type="entry name" value="Histone H3 K4-specific methyltransferase SET7/9 N-terminal domain"/>
    <property type="match status" value="2"/>
</dbReference>
<dbReference type="Proteomes" id="UP000054937">
    <property type="component" value="Unassembled WGS sequence"/>
</dbReference>
<dbReference type="InParanoid" id="A0A0V0QPS3"/>
<keyword evidence="1" id="KW-0677">Repeat</keyword>
<dbReference type="AlphaFoldDB" id="A0A0V0QPS3"/>
<evidence type="ECO:0008006" key="5">
    <source>
        <dbReference type="Google" id="ProtNLM"/>
    </source>
</evidence>
<proteinExistence type="predicted"/>
<evidence type="ECO:0000313" key="4">
    <source>
        <dbReference type="Proteomes" id="UP000054937"/>
    </source>
</evidence>
<evidence type="ECO:0000256" key="1">
    <source>
        <dbReference type="ARBA" id="ARBA00022737"/>
    </source>
</evidence>
<dbReference type="OrthoDB" id="291360at2759"/>
<dbReference type="InterPro" id="IPR003409">
    <property type="entry name" value="MORN"/>
</dbReference>
<name>A0A0V0QPS3_PSEPJ</name>